<dbReference type="EMBL" id="JYON01000016">
    <property type="protein sequence ID" value="KJH70981.1"/>
    <property type="molecule type" value="Genomic_DNA"/>
</dbReference>
<feature type="compositionally biased region" description="Polar residues" evidence="1">
    <location>
        <begin position="53"/>
        <end position="67"/>
    </location>
</feature>
<dbReference type="OrthoDB" id="463790at2"/>
<sequence length="190" mass="20485">MQKLQLLNRRNIGTIGAICGSLLISIPISSIAQTTPSRALNPTPSIFKEPPYNRNSTPQPSAITPTSPIQQNYPVQPPLPEQQQKAIAIVTPVGGKVDVRLKNNTNAVIAYEAIEYTNRRVLPAKGEIVLRGLPAPVTITLVRQDNGFIQIIPASSSSSGMLDISLSEAPSLNEQQGTIRIQQNGNVFVN</sequence>
<name>A0A0D8ZUR2_9CYAN</name>
<evidence type="ECO:0000313" key="4">
    <source>
        <dbReference type="Proteomes" id="UP000032452"/>
    </source>
</evidence>
<protein>
    <submittedName>
        <fullName evidence="3">Uncharacterized protein</fullName>
    </submittedName>
</protein>
<dbReference type="RefSeq" id="WP_045055572.1">
    <property type="nucleotide sequence ID" value="NZ_CAWMDP010000001.1"/>
</dbReference>
<keyword evidence="4" id="KW-1185">Reference proteome</keyword>
<feature type="region of interest" description="Disordered" evidence="1">
    <location>
        <begin position="35"/>
        <end position="67"/>
    </location>
</feature>
<organism evidence="3 4">
    <name type="scientific">Aliterella atlantica CENA595</name>
    <dbReference type="NCBI Taxonomy" id="1618023"/>
    <lineage>
        <taxon>Bacteria</taxon>
        <taxon>Bacillati</taxon>
        <taxon>Cyanobacteriota</taxon>
        <taxon>Cyanophyceae</taxon>
        <taxon>Chroococcidiopsidales</taxon>
        <taxon>Aliterellaceae</taxon>
        <taxon>Aliterella</taxon>
    </lineage>
</organism>
<keyword evidence="2" id="KW-1133">Transmembrane helix</keyword>
<proteinExistence type="predicted"/>
<reference evidence="3 4" key="1">
    <citation type="submission" date="2015-02" db="EMBL/GenBank/DDBJ databases">
        <title>Draft genome of a novel marine cyanobacterium (Chroococcales) isolated from South Atlantic Ocean.</title>
        <authorList>
            <person name="Rigonato J."/>
            <person name="Alvarenga D.O."/>
            <person name="Branco L.H."/>
            <person name="Varani A.M."/>
            <person name="Brandini F.P."/>
            <person name="Fiore M.F."/>
        </authorList>
    </citation>
    <scope>NUCLEOTIDE SEQUENCE [LARGE SCALE GENOMIC DNA]</scope>
    <source>
        <strain evidence="3 4">CENA595</strain>
    </source>
</reference>
<feature type="transmembrane region" description="Helical" evidence="2">
    <location>
        <begin position="12"/>
        <end position="32"/>
    </location>
</feature>
<evidence type="ECO:0000256" key="1">
    <source>
        <dbReference type="SAM" id="MobiDB-lite"/>
    </source>
</evidence>
<keyword evidence="2" id="KW-0812">Transmembrane</keyword>
<accession>A0A0D8ZUR2</accession>
<dbReference type="STRING" id="1618023.UH38_15490"/>
<keyword evidence="2" id="KW-0472">Membrane</keyword>
<dbReference type="Proteomes" id="UP000032452">
    <property type="component" value="Unassembled WGS sequence"/>
</dbReference>
<evidence type="ECO:0000256" key="2">
    <source>
        <dbReference type="SAM" id="Phobius"/>
    </source>
</evidence>
<dbReference type="PATRIC" id="fig|1618023.3.peg.123"/>
<gene>
    <name evidence="3" type="ORF">UH38_15490</name>
</gene>
<comment type="caution">
    <text evidence="3">The sequence shown here is derived from an EMBL/GenBank/DDBJ whole genome shotgun (WGS) entry which is preliminary data.</text>
</comment>
<dbReference type="AlphaFoldDB" id="A0A0D8ZUR2"/>
<feature type="compositionally biased region" description="Polar residues" evidence="1">
    <location>
        <begin position="35"/>
        <end position="44"/>
    </location>
</feature>
<evidence type="ECO:0000313" key="3">
    <source>
        <dbReference type="EMBL" id="KJH70981.1"/>
    </source>
</evidence>